<dbReference type="Gene3D" id="3.90.230.10">
    <property type="entry name" value="Creatinase/methionine aminopeptidase superfamily"/>
    <property type="match status" value="1"/>
</dbReference>
<feature type="binding site" evidence="6">
    <location>
        <position position="106"/>
    </location>
    <ligand>
        <name>a divalent metal cation</name>
        <dbReference type="ChEBI" id="CHEBI:60240"/>
        <label>1</label>
    </ligand>
</feature>
<dbReference type="EMBL" id="CP040098">
    <property type="protein sequence ID" value="QCQ21036.1"/>
    <property type="molecule type" value="Genomic_DNA"/>
</dbReference>
<dbReference type="GO" id="GO:0006508">
    <property type="term" value="P:proteolysis"/>
    <property type="evidence" value="ECO:0007669"/>
    <property type="project" value="UniProtKB-KW"/>
</dbReference>
<dbReference type="GO" id="GO:0070006">
    <property type="term" value="F:metalloaminopeptidase activity"/>
    <property type="evidence" value="ECO:0007669"/>
    <property type="project" value="UniProtKB-UniRule"/>
</dbReference>
<feature type="domain" description="Peptidase M24" evidence="8">
    <location>
        <begin position="11"/>
        <end position="240"/>
    </location>
</feature>
<dbReference type="GO" id="GO:0005829">
    <property type="term" value="C:cytosol"/>
    <property type="evidence" value="ECO:0007669"/>
    <property type="project" value="TreeGrafter"/>
</dbReference>
<keyword evidence="5 6" id="KW-0378">Hydrolase</keyword>
<evidence type="ECO:0000256" key="1">
    <source>
        <dbReference type="ARBA" id="ARBA00002521"/>
    </source>
</evidence>
<feature type="binding site" evidence="6">
    <location>
        <position position="233"/>
    </location>
    <ligand>
        <name>a divalent metal cation</name>
        <dbReference type="ChEBI" id="CHEBI:60240"/>
        <label>1</label>
    </ligand>
</feature>
<feature type="binding site" evidence="6">
    <location>
        <position position="233"/>
    </location>
    <ligand>
        <name>a divalent metal cation</name>
        <dbReference type="ChEBI" id="CHEBI:60240"/>
        <label>2</label>
        <note>catalytic</note>
    </ligand>
</feature>
<dbReference type="EC" id="3.4.11.18" evidence="6 7"/>
<comment type="catalytic activity">
    <reaction evidence="6 7">
        <text>Release of N-terminal amino acids, preferentially methionine, from peptides and arylamides.</text>
        <dbReference type="EC" id="3.4.11.18"/>
    </reaction>
</comment>
<dbReference type="PROSITE" id="PS00680">
    <property type="entry name" value="MAP_1"/>
    <property type="match status" value="1"/>
</dbReference>
<dbReference type="RefSeq" id="WP_137423006.1">
    <property type="nucleotide sequence ID" value="NZ_CP040098.1"/>
</dbReference>
<comment type="cofactor">
    <cofactor evidence="6">
        <name>Co(2+)</name>
        <dbReference type="ChEBI" id="CHEBI:48828"/>
    </cofactor>
    <cofactor evidence="6">
        <name>Zn(2+)</name>
        <dbReference type="ChEBI" id="CHEBI:29105"/>
    </cofactor>
    <cofactor evidence="6">
        <name>Mn(2+)</name>
        <dbReference type="ChEBI" id="CHEBI:29035"/>
    </cofactor>
    <cofactor evidence="6">
        <name>Fe(2+)</name>
        <dbReference type="ChEBI" id="CHEBI:29033"/>
    </cofactor>
    <text evidence="6">Binds 2 divalent metal cations per subunit. Has a high-affinity and a low affinity metal-binding site. The true nature of the physiological cofactor is under debate. The enzyme is active with cobalt, zinc, manganese or divalent iron ions. Most likely, methionine aminopeptidases function as mononuclear Fe(2+)-metalloproteases under physiological conditions, and the catalytically relevant metal-binding site has been assigned to the histidine-containing high-affinity site.</text>
</comment>
<dbReference type="InterPro" id="IPR000994">
    <property type="entry name" value="Pept_M24"/>
</dbReference>
<feature type="binding site" evidence="6">
    <location>
        <position position="202"/>
    </location>
    <ligand>
        <name>a divalent metal cation</name>
        <dbReference type="ChEBI" id="CHEBI:60240"/>
        <label>2</label>
        <note>catalytic</note>
    </ligand>
</feature>
<keyword evidence="10" id="KW-1185">Reference proteome</keyword>
<sequence>MIILKSKREIEKIRRSCLIVAEVLEAVKERVRPGVTTWELDALSEELAAKYGAVPAFKGYHGFPYALCTSINEEIVHGMPSRKRELVEGDIISVDYGILLDGYYGDAAVTVAVGDVSEAARRLCRVTQESLGKAIEKAVPGNRLSDISHAVQAHVEHHGYSVVREFVGHGIGKSLHESPQIPNYGPPGRGVKLKPGMVIAIEPMINEGGPEIEILEDGWTAVTRDRKLSAHYEHTVAITENGPEILTVL</sequence>
<reference evidence="9 10" key="2">
    <citation type="submission" date="2019-05" db="EMBL/GenBank/DDBJ databases">
        <authorList>
            <person name="Suflita J.M."/>
            <person name="Marks C.R."/>
        </authorList>
    </citation>
    <scope>NUCLEOTIDE SEQUENCE [LARGE SCALE GENOMIC DNA]</scope>
    <source>
        <strain evidence="9 10">ALDC</strain>
    </source>
</reference>
<dbReference type="OrthoDB" id="9802055at2"/>
<comment type="similarity">
    <text evidence="6">Belongs to the peptidase M24A family. Methionine aminopeptidase type 1 subfamily.</text>
</comment>
<feature type="binding site" evidence="6">
    <location>
        <position position="176"/>
    </location>
    <ligand>
        <name>substrate</name>
    </ligand>
</feature>
<dbReference type="SUPFAM" id="SSF55920">
    <property type="entry name" value="Creatinase/aminopeptidase"/>
    <property type="match status" value="1"/>
</dbReference>
<evidence type="ECO:0000259" key="8">
    <source>
        <dbReference type="Pfam" id="PF00557"/>
    </source>
</evidence>
<dbReference type="InterPro" id="IPR036005">
    <property type="entry name" value="Creatinase/aminopeptidase-like"/>
</dbReference>
<keyword evidence="3 6" id="KW-0645">Protease</keyword>
<protein>
    <recommendedName>
        <fullName evidence="6 7">Methionine aminopeptidase</fullName>
        <shortName evidence="6">MAP</shortName>
        <shortName evidence="6">MetAP</shortName>
        <ecNumber evidence="6 7">3.4.11.18</ecNumber>
    </recommendedName>
    <alternativeName>
        <fullName evidence="6">Peptidase M</fullName>
    </alternativeName>
</protein>
<evidence type="ECO:0000256" key="7">
    <source>
        <dbReference type="RuleBase" id="RU003653"/>
    </source>
</evidence>
<dbReference type="Pfam" id="PF00557">
    <property type="entry name" value="Peptidase_M24"/>
    <property type="match status" value="1"/>
</dbReference>
<evidence type="ECO:0000256" key="4">
    <source>
        <dbReference type="ARBA" id="ARBA00022723"/>
    </source>
</evidence>
<dbReference type="KEGG" id="dax:FDQ92_01760"/>
<dbReference type="HAMAP" id="MF_01974">
    <property type="entry name" value="MetAP_1"/>
    <property type="match status" value="1"/>
</dbReference>
<evidence type="ECO:0000256" key="6">
    <source>
        <dbReference type="HAMAP-Rule" id="MF_01974"/>
    </source>
</evidence>
<dbReference type="AlphaFoldDB" id="A0A4P8KZQ0"/>
<evidence type="ECO:0000313" key="10">
    <source>
        <dbReference type="Proteomes" id="UP000298602"/>
    </source>
</evidence>
<keyword evidence="2 6" id="KW-0031">Aminopeptidase</keyword>
<feature type="binding site" evidence="6">
    <location>
        <position position="95"/>
    </location>
    <ligand>
        <name>a divalent metal cation</name>
        <dbReference type="ChEBI" id="CHEBI:60240"/>
        <label>1</label>
    </ligand>
</feature>
<dbReference type="InterPro" id="IPR001714">
    <property type="entry name" value="Pept_M24_MAP"/>
</dbReference>
<evidence type="ECO:0000256" key="3">
    <source>
        <dbReference type="ARBA" id="ARBA00022670"/>
    </source>
</evidence>
<feature type="binding site" evidence="6">
    <location>
        <position position="106"/>
    </location>
    <ligand>
        <name>a divalent metal cation</name>
        <dbReference type="ChEBI" id="CHEBI:60240"/>
        <label>2</label>
        <note>catalytic</note>
    </ligand>
</feature>
<dbReference type="PRINTS" id="PR00599">
    <property type="entry name" value="MAPEPTIDASE"/>
</dbReference>
<keyword evidence="4 6" id="KW-0479">Metal-binding</keyword>
<dbReference type="InterPro" id="IPR002467">
    <property type="entry name" value="Pept_M24A_MAP1"/>
</dbReference>
<evidence type="ECO:0000313" key="9">
    <source>
        <dbReference type="EMBL" id="QCQ21036.1"/>
    </source>
</evidence>
<evidence type="ECO:0000256" key="2">
    <source>
        <dbReference type="ARBA" id="ARBA00022438"/>
    </source>
</evidence>
<dbReference type="NCBIfam" id="TIGR00500">
    <property type="entry name" value="met_pdase_I"/>
    <property type="match status" value="1"/>
</dbReference>
<evidence type="ECO:0000256" key="5">
    <source>
        <dbReference type="ARBA" id="ARBA00022801"/>
    </source>
</evidence>
<gene>
    <name evidence="6 9" type="primary">map</name>
    <name evidence="9" type="ORF">FDQ92_01760</name>
</gene>
<name>A0A4P8KZQ0_9BACT</name>
<dbReference type="CDD" id="cd01086">
    <property type="entry name" value="MetAP1"/>
    <property type="match status" value="1"/>
</dbReference>
<feature type="binding site" evidence="6">
    <location>
        <position position="77"/>
    </location>
    <ligand>
        <name>substrate</name>
    </ligand>
</feature>
<dbReference type="PANTHER" id="PTHR43330:SF27">
    <property type="entry name" value="METHIONINE AMINOPEPTIDASE"/>
    <property type="match status" value="1"/>
</dbReference>
<comment type="function">
    <text evidence="1 6">Removes the N-terminal methionine from nascent proteins. The N-terminal methionine is often cleaved when the second residue in the primary sequence is small and uncharged (Met-Ala-, Cys, Gly, Pro, Ser, Thr, or Val). Requires deformylation of the N(alpha)-formylated initiator methionine before it can be hydrolyzed.</text>
</comment>
<proteinExistence type="inferred from homology"/>
<reference evidence="9 10" key="1">
    <citation type="submission" date="2019-05" db="EMBL/GenBank/DDBJ databases">
        <title>The Complete Genome Sequence of the n-alkane-degrading Desulfoglaeba alkanexedens ALDC reveals multiple alkylsuccinate synthase gene clusters.</title>
        <authorList>
            <person name="Callaghan A.V."/>
            <person name="Davidova I.A."/>
            <person name="Duncan K.E."/>
            <person name="Morris B."/>
            <person name="McInerney M.J."/>
        </authorList>
    </citation>
    <scope>NUCLEOTIDE SEQUENCE [LARGE SCALE GENOMIC DNA]</scope>
    <source>
        <strain evidence="9 10">ALDC</strain>
    </source>
</reference>
<accession>A0A4P8KZQ0</accession>
<feature type="binding site" evidence="6">
    <location>
        <position position="169"/>
    </location>
    <ligand>
        <name>a divalent metal cation</name>
        <dbReference type="ChEBI" id="CHEBI:60240"/>
        <label>2</label>
        <note>catalytic</note>
    </ligand>
</feature>
<dbReference type="Proteomes" id="UP000298602">
    <property type="component" value="Chromosome"/>
</dbReference>
<organism evidence="9 10">
    <name type="scientific">Desulfoglaeba alkanexedens ALDC</name>
    <dbReference type="NCBI Taxonomy" id="980445"/>
    <lineage>
        <taxon>Bacteria</taxon>
        <taxon>Pseudomonadati</taxon>
        <taxon>Thermodesulfobacteriota</taxon>
        <taxon>Syntrophobacteria</taxon>
        <taxon>Syntrophobacterales</taxon>
        <taxon>Syntrophobacteraceae</taxon>
        <taxon>Desulfoglaeba</taxon>
    </lineage>
</organism>
<dbReference type="GO" id="GO:0046872">
    <property type="term" value="F:metal ion binding"/>
    <property type="evidence" value="ECO:0007669"/>
    <property type="project" value="UniProtKB-UniRule"/>
</dbReference>
<comment type="subunit">
    <text evidence="6">Monomer.</text>
</comment>
<dbReference type="PANTHER" id="PTHR43330">
    <property type="entry name" value="METHIONINE AMINOPEPTIDASE"/>
    <property type="match status" value="1"/>
</dbReference>
<dbReference type="GO" id="GO:0004239">
    <property type="term" value="F:initiator methionyl aminopeptidase activity"/>
    <property type="evidence" value="ECO:0007669"/>
    <property type="project" value="UniProtKB-UniRule"/>
</dbReference>